<accession>A0A3P6S667</accession>
<dbReference type="OrthoDB" id="416356at2759"/>
<protein>
    <recommendedName>
        <fullName evidence="2">glucuronosyltransferase</fullName>
        <ecNumber evidence="2">2.4.1.17</ecNumber>
    </recommendedName>
</protein>
<dbReference type="GO" id="GO:0015020">
    <property type="term" value="F:glucuronosyltransferase activity"/>
    <property type="evidence" value="ECO:0007669"/>
    <property type="project" value="UniProtKB-EC"/>
</dbReference>
<dbReference type="InterPro" id="IPR002213">
    <property type="entry name" value="UDP_glucos_trans"/>
</dbReference>
<evidence type="ECO:0000256" key="6">
    <source>
        <dbReference type="ARBA" id="ARBA00047475"/>
    </source>
</evidence>
<comment type="catalytic activity">
    <reaction evidence="6">
        <text>glucuronate acceptor + UDP-alpha-D-glucuronate = acceptor beta-D-glucuronoside + UDP + H(+)</text>
        <dbReference type="Rhea" id="RHEA:21032"/>
        <dbReference type="ChEBI" id="CHEBI:15378"/>
        <dbReference type="ChEBI" id="CHEBI:58052"/>
        <dbReference type="ChEBI" id="CHEBI:58223"/>
        <dbReference type="ChEBI" id="CHEBI:132367"/>
        <dbReference type="ChEBI" id="CHEBI:132368"/>
        <dbReference type="EC" id="2.4.1.17"/>
    </reaction>
</comment>
<gene>
    <name evidence="8" type="ORF">CGOC_LOCUS5629</name>
</gene>
<evidence type="ECO:0000256" key="2">
    <source>
        <dbReference type="ARBA" id="ARBA00012544"/>
    </source>
</evidence>
<dbReference type="EC" id="2.4.1.17" evidence="2"/>
<dbReference type="Gene3D" id="3.40.50.2000">
    <property type="entry name" value="Glycogen Phosphorylase B"/>
    <property type="match status" value="1"/>
</dbReference>
<dbReference type="Pfam" id="PF00201">
    <property type="entry name" value="UDPGT"/>
    <property type="match status" value="2"/>
</dbReference>
<sequence>MQEAISAGVPVIAIPLFGDQPKNARLAEHHGFAVRISKTNVKAESVAEALTKILNDQRYMVTSRIWAKSQLSECPFQLHNGHQADLQYGQEKASQRFSFIGVVDRTLENLVPAGNRLNFVQYHSIDVVVTIMACFVILMYIMWKLLIFLAFKVVALVNGEKPKKE</sequence>
<dbReference type="PANTHER" id="PTHR48043">
    <property type="entry name" value="EG:EG0003.4 PROTEIN-RELATED"/>
    <property type="match status" value="1"/>
</dbReference>
<feature type="transmembrane region" description="Helical" evidence="7">
    <location>
        <begin position="127"/>
        <end position="157"/>
    </location>
</feature>
<keyword evidence="9" id="KW-1185">Reference proteome</keyword>
<dbReference type="AlphaFoldDB" id="A0A3P6S667"/>
<keyword evidence="7" id="KW-0812">Transmembrane</keyword>
<organism evidence="8 9">
    <name type="scientific">Cylicostephanus goldi</name>
    <name type="common">Nematode worm</name>
    <dbReference type="NCBI Taxonomy" id="71465"/>
    <lineage>
        <taxon>Eukaryota</taxon>
        <taxon>Metazoa</taxon>
        <taxon>Ecdysozoa</taxon>
        <taxon>Nematoda</taxon>
        <taxon>Chromadorea</taxon>
        <taxon>Rhabditida</taxon>
        <taxon>Rhabditina</taxon>
        <taxon>Rhabditomorpha</taxon>
        <taxon>Strongyloidea</taxon>
        <taxon>Strongylidae</taxon>
        <taxon>Cylicostephanus</taxon>
    </lineage>
</organism>
<evidence type="ECO:0000256" key="5">
    <source>
        <dbReference type="ARBA" id="ARBA00022729"/>
    </source>
</evidence>
<evidence type="ECO:0000256" key="1">
    <source>
        <dbReference type="ARBA" id="ARBA00009995"/>
    </source>
</evidence>
<name>A0A3P6S667_CYLGO</name>
<dbReference type="SUPFAM" id="SSF53756">
    <property type="entry name" value="UDP-Glycosyltransferase/glycogen phosphorylase"/>
    <property type="match status" value="1"/>
</dbReference>
<keyword evidence="4" id="KW-0808">Transferase</keyword>
<keyword evidence="7" id="KW-0472">Membrane</keyword>
<keyword evidence="3" id="KW-0328">Glycosyltransferase</keyword>
<evidence type="ECO:0000256" key="3">
    <source>
        <dbReference type="ARBA" id="ARBA00022676"/>
    </source>
</evidence>
<evidence type="ECO:0000313" key="8">
    <source>
        <dbReference type="EMBL" id="VDK63100.1"/>
    </source>
</evidence>
<dbReference type="Proteomes" id="UP000271889">
    <property type="component" value="Unassembled WGS sequence"/>
</dbReference>
<dbReference type="PANTHER" id="PTHR48043:SF145">
    <property type="entry name" value="FI06409P-RELATED"/>
    <property type="match status" value="1"/>
</dbReference>
<proteinExistence type="inferred from homology"/>
<comment type="similarity">
    <text evidence="1">Belongs to the UDP-glycosyltransferase family.</text>
</comment>
<evidence type="ECO:0000256" key="7">
    <source>
        <dbReference type="SAM" id="Phobius"/>
    </source>
</evidence>
<reference evidence="8 9" key="1">
    <citation type="submission" date="2018-11" db="EMBL/GenBank/DDBJ databases">
        <authorList>
            <consortium name="Pathogen Informatics"/>
        </authorList>
    </citation>
    <scope>NUCLEOTIDE SEQUENCE [LARGE SCALE GENOMIC DNA]</scope>
</reference>
<keyword evidence="5" id="KW-0732">Signal</keyword>
<keyword evidence="7" id="KW-1133">Transmembrane helix</keyword>
<dbReference type="InterPro" id="IPR050271">
    <property type="entry name" value="UDP-glycosyltransferase"/>
</dbReference>
<dbReference type="EMBL" id="UYRV01017361">
    <property type="protein sequence ID" value="VDK63100.1"/>
    <property type="molecule type" value="Genomic_DNA"/>
</dbReference>
<evidence type="ECO:0000313" key="9">
    <source>
        <dbReference type="Proteomes" id="UP000271889"/>
    </source>
</evidence>
<evidence type="ECO:0000256" key="4">
    <source>
        <dbReference type="ARBA" id="ARBA00022679"/>
    </source>
</evidence>